<keyword evidence="1" id="KW-0472">Membrane</keyword>
<feature type="transmembrane region" description="Helical" evidence="1">
    <location>
        <begin position="12"/>
        <end position="37"/>
    </location>
</feature>
<organism evidence="2">
    <name type="scientific">marine metagenome</name>
    <dbReference type="NCBI Taxonomy" id="408172"/>
    <lineage>
        <taxon>unclassified sequences</taxon>
        <taxon>metagenomes</taxon>
        <taxon>ecological metagenomes</taxon>
    </lineage>
</organism>
<evidence type="ECO:0000313" key="2">
    <source>
        <dbReference type="EMBL" id="SVB55611.1"/>
    </source>
</evidence>
<gene>
    <name evidence="2" type="ORF">METZ01_LOCUS208465</name>
</gene>
<dbReference type="EMBL" id="UINC01046957">
    <property type="protein sequence ID" value="SVB55611.1"/>
    <property type="molecule type" value="Genomic_DNA"/>
</dbReference>
<proteinExistence type="predicted"/>
<keyword evidence="1" id="KW-1133">Transmembrane helix</keyword>
<sequence length="38" mass="4405">MKGITMLGNHFVYPAHIFALAFFIDRKELIFLIVLILV</sequence>
<reference evidence="2" key="1">
    <citation type="submission" date="2018-05" db="EMBL/GenBank/DDBJ databases">
        <authorList>
            <person name="Lanie J.A."/>
            <person name="Ng W.-L."/>
            <person name="Kazmierczak K.M."/>
            <person name="Andrzejewski T.M."/>
            <person name="Davidsen T.M."/>
            <person name="Wayne K.J."/>
            <person name="Tettelin H."/>
            <person name="Glass J.I."/>
            <person name="Rusch D."/>
            <person name="Podicherti R."/>
            <person name="Tsui H.-C.T."/>
            <person name="Winkler M.E."/>
        </authorList>
    </citation>
    <scope>NUCLEOTIDE SEQUENCE</scope>
</reference>
<name>A0A382F0G2_9ZZZZ</name>
<protein>
    <submittedName>
        <fullName evidence="2">Uncharacterized protein</fullName>
    </submittedName>
</protein>
<dbReference type="AlphaFoldDB" id="A0A382F0G2"/>
<evidence type="ECO:0000256" key="1">
    <source>
        <dbReference type="SAM" id="Phobius"/>
    </source>
</evidence>
<keyword evidence="1" id="KW-0812">Transmembrane</keyword>
<accession>A0A382F0G2</accession>